<dbReference type="EMBL" id="MT143895">
    <property type="protein sequence ID" value="QJB05189.1"/>
    <property type="molecule type" value="Genomic_DNA"/>
</dbReference>
<name>A0A6M3MIG1_9ZZZZ</name>
<dbReference type="AlphaFoldDB" id="A0A6M3MIG1"/>
<protein>
    <submittedName>
        <fullName evidence="3">Uncharacterized protein</fullName>
    </submittedName>
</protein>
<proteinExistence type="predicted"/>
<organism evidence="3">
    <name type="scientific">viral metagenome</name>
    <dbReference type="NCBI Taxonomy" id="1070528"/>
    <lineage>
        <taxon>unclassified sequences</taxon>
        <taxon>metagenomes</taxon>
        <taxon>organismal metagenomes</taxon>
    </lineage>
</organism>
<gene>
    <name evidence="2" type="ORF">MM171A00126_0043</name>
    <name evidence="3" type="ORF">MM171B00120_0085</name>
</gene>
<sequence length="64" mass="7181">MNNETGMTREGEDFEMNVISLRGLFVTGKMGGSATYPSERVARQARQRMPGSGQARTFHHHSRL</sequence>
<dbReference type="EMBL" id="MT143706">
    <property type="protein sequence ID" value="QJB01203.1"/>
    <property type="molecule type" value="Genomic_DNA"/>
</dbReference>
<reference evidence="3" key="1">
    <citation type="submission" date="2020-03" db="EMBL/GenBank/DDBJ databases">
        <title>The deep terrestrial virosphere.</title>
        <authorList>
            <person name="Holmfeldt K."/>
            <person name="Nilsson E."/>
            <person name="Simone D."/>
            <person name="Lopez-Fernandez M."/>
            <person name="Wu X."/>
            <person name="de Brujin I."/>
            <person name="Lundin D."/>
            <person name="Andersson A."/>
            <person name="Bertilsson S."/>
            <person name="Dopson M."/>
        </authorList>
    </citation>
    <scope>NUCLEOTIDE SEQUENCE</scope>
    <source>
        <strain evidence="2">MM171A00126</strain>
        <strain evidence="3">MM171B00120</strain>
    </source>
</reference>
<evidence type="ECO:0000256" key="1">
    <source>
        <dbReference type="SAM" id="MobiDB-lite"/>
    </source>
</evidence>
<evidence type="ECO:0000313" key="3">
    <source>
        <dbReference type="EMBL" id="QJB05189.1"/>
    </source>
</evidence>
<feature type="region of interest" description="Disordered" evidence="1">
    <location>
        <begin position="42"/>
        <end position="64"/>
    </location>
</feature>
<evidence type="ECO:0000313" key="2">
    <source>
        <dbReference type="EMBL" id="QJB01203.1"/>
    </source>
</evidence>
<accession>A0A6M3MIG1</accession>